<dbReference type="SUPFAM" id="SSF48452">
    <property type="entry name" value="TPR-like"/>
    <property type="match status" value="1"/>
</dbReference>
<feature type="transmembrane region" description="Helical" evidence="10">
    <location>
        <begin position="227"/>
        <end position="249"/>
    </location>
</feature>
<feature type="transmembrane region" description="Helical" evidence="10">
    <location>
        <begin position="332"/>
        <end position="350"/>
    </location>
</feature>
<protein>
    <submittedName>
        <fullName evidence="11">Uncharacterized protein</fullName>
    </submittedName>
</protein>
<dbReference type="Pfam" id="PF08627">
    <property type="entry name" value="CRT-like"/>
    <property type="match status" value="1"/>
</dbReference>
<dbReference type="EMBL" id="GG679185">
    <property type="protein sequence ID" value="EER08195.1"/>
    <property type="molecule type" value="Genomic_DNA"/>
</dbReference>
<comment type="similarity">
    <text evidence="2">Belongs to the CRT-like transporter family.</text>
</comment>
<sequence length="719" mass="80625">MAPSLEQDYEASDVIEEKERPTTSALSTRGWKKFRRSAPTRKSNQIHIRTIDPPAEFGKVKVIAYRDLEARKLGQPEYELGVGVSSVPIFPDKRGFVDLIPHLVQIQGGYSLPEDRHCIGDVFITVIHCAVDELECLMGENTRILCEPHTTIVVPEGVRFSLYNKCVNEDAVICVFLTRRYALRVTPKEQADFVWSARGKWNLLMFGGLGDAIGGLLGFIGQPYVSGVMYSLMNQAIVPFTVIFSLLILGTRYISLELIGVLIVLLAVCMSMHNFSASHSDPFMAALIALSTSGNALSFVLKEKVFRAFVAWQTSAARAPLLADQRSSPRKLDVFVVNCCVSVFQVLWLLPVRSVACVLVTTTPPADATDPDDLALSGLWWSKDGNSLLLNYRGSDMYEIKSLDKVELTRPTTSPASSMGSKSVVAVETSNLRVYTGRRNEETFAKECCMLNGDRYVATGGDCGHVYIWDRCTQRLQRKIKADTFVVNCVAPHPLGEPFLLTSGIDSDVKLWHTGTIRHTLKRDCSNNLLNGGLSRPLRSRLFGSQREDEAPTTIITIEEIRGRIDRANSKRQHANDAFRESRYQTALVLYSEVLDLLRYNSTEESDELERERRECAAITYSNMTACHIKLSSWADGLAASNSALELEPYLLKAILRRARCKFELNDFNGCRDDLSIAEHHRDIGPSGLHEIRKLRHEIAVKERESRRREQSFFARIFG</sequence>
<dbReference type="SUPFAM" id="SSF50978">
    <property type="entry name" value="WD40 repeat-like"/>
    <property type="match status" value="1"/>
</dbReference>
<keyword evidence="6" id="KW-0677">Repeat</keyword>
<evidence type="ECO:0000313" key="11">
    <source>
        <dbReference type="EMBL" id="EER08195.1"/>
    </source>
</evidence>
<keyword evidence="4" id="KW-0853">WD repeat</keyword>
<evidence type="ECO:0000256" key="8">
    <source>
        <dbReference type="ARBA" id="ARBA00023136"/>
    </source>
</evidence>
<dbReference type="InParanoid" id="C5L4X5"/>
<feature type="transmembrane region" description="Helical" evidence="10">
    <location>
        <begin position="256"/>
        <end position="277"/>
    </location>
</feature>
<dbReference type="InterPro" id="IPR037185">
    <property type="entry name" value="EmrE-like"/>
</dbReference>
<dbReference type="InterPro" id="IPR011990">
    <property type="entry name" value="TPR-like_helical_dom_sf"/>
</dbReference>
<dbReference type="PANTHER" id="PTHR15574:SF21">
    <property type="entry name" value="DDB1- AND CUL4-ASSOCIATED FACTOR 8"/>
    <property type="match status" value="1"/>
</dbReference>
<dbReference type="AlphaFoldDB" id="C5L4X5"/>
<evidence type="ECO:0000256" key="5">
    <source>
        <dbReference type="ARBA" id="ARBA00022692"/>
    </source>
</evidence>
<dbReference type="InterPro" id="IPR001680">
    <property type="entry name" value="WD40_rpt"/>
</dbReference>
<dbReference type="PANTHER" id="PTHR15574">
    <property type="entry name" value="WD REPEAT DOMAIN-CONTAINING FAMILY"/>
    <property type="match status" value="1"/>
</dbReference>
<dbReference type="GO" id="GO:0016020">
    <property type="term" value="C:membrane"/>
    <property type="evidence" value="ECO:0007669"/>
    <property type="project" value="UniProtKB-SubCell"/>
</dbReference>
<dbReference type="RefSeq" id="XP_002776379.1">
    <property type="nucleotide sequence ID" value="XM_002776333.1"/>
</dbReference>
<dbReference type="SMART" id="SM00320">
    <property type="entry name" value="WD40"/>
    <property type="match status" value="2"/>
</dbReference>
<reference evidence="11 12" key="1">
    <citation type="submission" date="2008-07" db="EMBL/GenBank/DDBJ databases">
        <authorList>
            <person name="El-Sayed N."/>
            <person name="Caler E."/>
            <person name="Inman J."/>
            <person name="Amedeo P."/>
            <person name="Hass B."/>
            <person name="Wortman J."/>
        </authorList>
    </citation>
    <scope>NUCLEOTIDE SEQUENCE [LARGE SCALE GENOMIC DNA]</scope>
    <source>
        <strain evidence="12">ATCC 50983 / TXsc</strain>
    </source>
</reference>
<evidence type="ECO:0000256" key="6">
    <source>
        <dbReference type="ARBA" id="ARBA00022737"/>
    </source>
</evidence>
<feature type="region of interest" description="Disordered" evidence="9">
    <location>
        <begin position="1"/>
        <end position="31"/>
    </location>
</feature>
<keyword evidence="8 10" id="KW-0472">Membrane</keyword>
<evidence type="ECO:0000256" key="2">
    <source>
        <dbReference type="ARBA" id="ARBA00006690"/>
    </source>
</evidence>
<evidence type="ECO:0000256" key="3">
    <source>
        <dbReference type="ARBA" id="ARBA00022448"/>
    </source>
</evidence>
<comment type="subcellular location">
    <subcellularLocation>
        <location evidence="1">Membrane</location>
        <topology evidence="1">Multi-pass membrane protein</topology>
    </subcellularLocation>
</comment>
<feature type="transmembrane region" description="Helical" evidence="10">
    <location>
        <begin position="283"/>
        <end position="301"/>
    </location>
</feature>
<dbReference type="GO" id="GO:0080008">
    <property type="term" value="C:Cul4-RING E3 ubiquitin ligase complex"/>
    <property type="evidence" value="ECO:0007669"/>
    <property type="project" value="TreeGrafter"/>
</dbReference>
<accession>C5L4X5</accession>
<dbReference type="OrthoDB" id="4869960at2759"/>
<dbReference type="InterPro" id="IPR013936">
    <property type="entry name" value="CRT-like"/>
</dbReference>
<dbReference type="SUPFAM" id="SSF103481">
    <property type="entry name" value="Multidrug resistance efflux transporter EmrE"/>
    <property type="match status" value="1"/>
</dbReference>
<dbReference type="InterPro" id="IPR045151">
    <property type="entry name" value="DCAF8"/>
</dbReference>
<dbReference type="Proteomes" id="UP000007800">
    <property type="component" value="Unassembled WGS sequence"/>
</dbReference>
<evidence type="ECO:0000256" key="9">
    <source>
        <dbReference type="SAM" id="MobiDB-lite"/>
    </source>
</evidence>
<dbReference type="GO" id="GO:0005737">
    <property type="term" value="C:cytoplasm"/>
    <property type="evidence" value="ECO:0007669"/>
    <property type="project" value="TreeGrafter"/>
</dbReference>
<keyword evidence="5 10" id="KW-0812">Transmembrane</keyword>
<keyword evidence="12" id="KW-1185">Reference proteome</keyword>
<evidence type="ECO:0000256" key="1">
    <source>
        <dbReference type="ARBA" id="ARBA00004141"/>
    </source>
</evidence>
<gene>
    <name evidence="11" type="ORF">Pmar_PMAR013105</name>
</gene>
<evidence type="ECO:0000313" key="12">
    <source>
        <dbReference type="Proteomes" id="UP000007800"/>
    </source>
</evidence>
<feature type="transmembrane region" description="Helical" evidence="10">
    <location>
        <begin position="203"/>
        <end position="221"/>
    </location>
</feature>
<organism evidence="12">
    <name type="scientific">Perkinsus marinus (strain ATCC 50983 / TXsc)</name>
    <dbReference type="NCBI Taxonomy" id="423536"/>
    <lineage>
        <taxon>Eukaryota</taxon>
        <taxon>Sar</taxon>
        <taxon>Alveolata</taxon>
        <taxon>Perkinsozoa</taxon>
        <taxon>Perkinsea</taxon>
        <taxon>Perkinsida</taxon>
        <taxon>Perkinsidae</taxon>
        <taxon>Perkinsus</taxon>
    </lineage>
</organism>
<evidence type="ECO:0000256" key="4">
    <source>
        <dbReference type="ARBA" id="ARBA00022574"/>
    </source>
</evidence>
<proteinExistence type="inferred from homology"/>
<evidence type="ECO:0000256" key="10">
    <source>
        <dbReference type="SAM" id="Phobius"/>
    </source>
</evidence>
<dbReference type="InterPro" id="IPR015943">
    <property type="entry name" value="WD40/YVTN_repeat-like_dom_sf"/>
</dbReference>
<dbReference type="Gene3D" id="2.130.10.10">
    <property type="entry name" value="YVTN repeat-like/Quinoprotein amine dehydrogenase"/>
    <property type="match status" value="1"/>
</dbReference>
<name>C5L4X5_PERM5</name>
<dbReference type="InterPro" id="IPR036322">
    <property type="entry name" value="WD40_repeat_dom_sf"/>
</dbReference>
<keyword evidence="3" id="KW-0813">Transport</keyword>
<evidence type="ECO:0000256" key="7">
    <source>
        <dbReference type="ARBA" id="ARBA00022989"/>
    </source>
</evidence>
<dbReference type="Gene3D" id="1.25.40.10">
    <property type="entry name" value="Tetratricopeptide repeat domain"/>
    <property type="match status" value="1"/>
</dbReference>
<keyword evidence="7 10" id="KW-1133">Transmembrane helix</keyword>
<dbReference type="GeneID" id="9064375"/>